<gene>
    <name evidence="3" type="ORF">C3Y98_12250</name>
</gene>
<dbReference type="Pfam" id="PF13883">
    <property type="entry name" value="CREG_beta-barrel"/>
    <property type="match status" value="1"/>
</dbReference>
<dbReference type="PANTHER" id="PTHR13343">
    <property type="entry name" value="CREG1 PROTEIN"/>
    <property type="match status" value="1"/>
</dbReference>
<dbReference type="InterPro" id="IPR012349">
    <property type="entry name" value="Split_barrel_FMN-bd"/>
</dbReference>
<dbReference type="Proteomes" id="UP000297706">
    <property type="component" value="Unassembled WGS sequence"/>
</dbReference>
<sequence length="241" mass="26477">MSQLHLEARQFLRSTRTAILSTHSAKFEGYPFGSVAPFVLDHQCQPIILISNIAEHTKNIATNPKVSLLVFAGAEDLQANARLTLLGNAHIIDKNEDADLRARYLRYLPQASGYFDMHDFAFYRIQIETCRYIAGFGKMGWLSGSDLVTGMPTDSILAAQEAHILNHMNTDHADSLIAYCRHVHGVEATQANMLGIDCDGFDVAATVNNQTMTLRFAFAAPIHDAQSARAALVSLSKSINA</sequence>
<reference evidence="3 4" key="1">
    <citation type="submission" date="2018-02" db="EMBL/GenBank/DDBJ databases">
        <title>A novel lanthanide dependent methylotroph, Methylotenera sp. La3113.</title>
        <authorList>
            <person name="Lv H."/>
            <person name="Tani A."/>
        </authorList>
    </citation>
    <scope>NUCLEOTIDE SEQUENCE [LARGE SCALE GENOMIC DNA]</scope>
    <source>
        <strain evidence="3 4">La3113</strain>
    </source>
</reference>
<keyword evidence="4" id="KW-1185">Reference proteome</keyword>
<dbReference type="InterPro" id="IPR055343">
    <property type="entry name" value="CREG_beta-barrel"/>
</dbReference>
<dbReference type="Gene3D" id="3.20.180.10">
    <property type="entry name" value="PNP-oxidase-like"/>
    <property type="match status" value="1"/>
</dbReference>
<protein>
    <submittedName>
        <fullName evidence="3">Pyridoxamine 5'-phosphate oxidase</fullName>
    </submittedName>
</protein>
<feature type="domain" description="CREG-like beta-barrel" evidence="2">
    <location>
        <begin position="8"/>
        <end position="144"/>
    </location>
</feature>
<evidence type="ECO:0000313" key="3">
    <source>
        <dbReference type="EMBL" id="TFW69759.1"/>
    </source>
</evidence>
<dbReference type="Gene3D" id="2.30.110.10">
    <property type="entry name" value="Electron Transport, Fmn-binding Protein, Chain A"/>
    <property type="match status" value="1"/>
</dbReference>
<dbReference type="GO" id="GO:0005737">
    <property type="term" value="C:cytoplasm"/>
    <property type="evidence" value="ECO:0007669"/>
    <property type="project" value="UniProtKB-ARBA"/>
</dbReference>
<dbReference type="InterPro" id="IPR019595">
    <property type="entry name" value="DUF2470"/>
</dbReference>
<dbReference type="InterPro" id="IPR037119">
    <property type="entry name" value="Haem_oxidase_HugZ-like_sf"/>
</dbReference>
<dbReference type="EMBL" id="PQVH01000015">
    <property type="protein sequence ID" value="TFW69759.1"/>
    <property type="molecule type" value="Genomic_DNA"/>
</dbReference>
<feature type="domain" description="DUF2470" evidence="1">
    <location>
        <begin position="161"/>
        <end position="235"/>
    </location>
</feature>
<evidence type="ECO:0000259" key="2">
    <source>
        <dbReference type="Pfam" id="PF13883"/>
    </source>
</evidence>
<dbReference type="Pfam" id="PF10615">
    <property type="entry name" value="DUF2470"/>
    <property type="match status" value="1"/>
</dbReference>
<evidence type="ECO:0000313" key="4">
    <source>
        <dbReference type="Proteomes" id="UP000297706"/>
    </source>
</evidence>
<proteinExistence type="predicted"/>
<accession>A0A4Y9VNS7</accession>
<dbReference type="OrthoDB" id="9776211at2"/>
<dbReference type="AlphaFoldDB" id="A0A4Y9VNS7"/>
<organism evidence="3 4">
    <name type="scientific">Methylotenera oryzisoli</name>
    <dbReference type="NCBI Taxonomy" id="2080758"/>
    <lineage>
        <taxon>Bacteria</taxon>
        <taxon>Pseudomonadati</taxon>
        <taxon>Pseudomonadota</taxon>
        <taxon>Betaproteobacteria</taxon>
        <taxon>Nitrosomonadales</taxon>
        <taxon>Methylophilaceae</taxon>
        <taxon>Methylotenera</taxon>
    </lineage>
</organism>
<dbReference type="PANTHER" id="PTHR13343:SF17">
    <property type="entry name" value="CELLULAR REPRESSOR OF E1A-STIMULATED GENES, ISOFORM A"/>
    <property type="match status" value="1"/>
</dbReference>
<dbReference type="RefSeq" id="WP_135278894.1">
    <property type="nucleotide sequence ID" value="NZ_PQVH01000015.1"/>
</dbReference>
<comment type="caution">
    <text evidence="3">The sequence shown here is derived from an EMBL/GenBank/DDBJ whole genome shotgun (WGS) entry which is preliminary data.</text>
</comment>
<evidence type="ECO:0000259" key="1">
    <source>
        <dbReference type="Pfam" id="PF10615"/>
    </source>
</evidence>
<name>A0A4Y9VNS7_9PROT</name>
<dbReference type="SUPFAM" id="SSF50475">
    <property type="entry name" value="FMN-binding split barrel"/>
    <property type="match status" value="1"/>
</dbReference>